<dbReference type="InterPro" id="IPR051586">
    <property type="entry name" value="PKC-binding_NELL"/>
</dbReference>
<dbReference type="PROSITE" id="PS00022">
    <property type="entry name" value="EGF_1"/>
    <property type="match status" value="1"/>
</dbReference>
<evidence type="ECO:0000256" key="7">
    <source>
        <dbReference type="ARBA" id="ARBA00022692"/>
    </source>
</evidence>
<dbReference type="GeneID" id="118426201"/>
<dbReference type="InterPro" id="IPR013032">
    <property type="entry name" value="EGF-like_CS"/>
</dbReference>
<dbReference type="KEGG" id="bfo:118426201"/>
<evidence type="ECO:0000256" key="5">
    <source>
        <dbReference type="ARBA" id="ARBA00022525"/>
    </source>
</evidence>
<dbReference type="GO" id="GO:0005737">
    <property type="term" value="C:cytoplasm"/>
    <property type="evidence" value="ECO:0007669"/>
    <property type="project" value="UniProtKB-SubCell"/>
</dbReference>
<dbReference type="OMA" id="KICADEY"/>
<keyword evidence="5" id="KW-0964">Secreted</keyword>
<evidence type="ECO:0000256" key="2">
    <source>
        <dbReference type="ARBA" id="ARBA00004496"/>
    </source>
</evidence>
<evidence type="ECO:0000256" key="10">
    <source>
        <dbReference type="ARBA" id="ARBA00022837"/>
    </source>
</evidence>
<feature type="domain" description="EGF-like" evidence="16">
    <location>
        <begin position="522"/>
        <end position="562"/>
    </location>
</feature>
<feature type="domain" description="EGF-like" evidence="16">
    <location>
        <begin position="563"/>
        <end position="601"/>
    </location>
</feature>
<evidence type="ECO:0000256" key="14">
    <source>
        <dbReference type="ARBA" id="ARBA00023180"/>
    </source>
</evidence>
<keyword evidence="8" id="KW-0732">Signal</keyword>
<keyword evidence="13 15" id="KW-1015">Disulfide bond</keyword>
<dbReference type="InterPro" id="IPR024731">
    <property type="entry name" value="NELL2-like_EGF"/>
</dbReference>
<evidence type="ECO:0000256" key="8">
    <source>
        <dbReference type="ARBA" id="ARBA00022729"/>
    </source>
</evidence>
<name>A0A9J7LZR4_BRAFL</name>
<feature type="domain" description="EGF-like" evidence="16">
    <location>
        <begin position="809"/>
        <end position="848"/>
    </location>
</feature>
<proteinExistence type="predicted"/>
<dbReference type="InterPro" id="IPR000152">
    <property type="entry name" value="EGF-type_Asp/Asn_hydroxyl_site"/>
</dbReference>
<feature type="domain" description="EGF-like" evidence="16">
    <location>
        <begin position="604"/>
        <end position="644"/>
    </location>
</feature>
<dbReference type="AlphaFoldDB" id="A0A9J7LZR4"/>
<evidence type="ECO:0000313" key="18">
    <source>
        <dbReference type="Proteomes" id="UP000001554"/>
    </source>
</evidence>
<keyword evidence="18" id="KW-1185">Reference proteome</keyword>
<evidence type="ECO:0000256" key="11">
    <source>
        <dbReference type="ARBA" id="ARBA00022989"/>
    </source>
</evidence>
<dbReference type="InterPro" id="IPR016187">
    <property type="entry name" value="CTDL_fold"/>
</dbReference>
<keyword evidence="7" id="KW-0812">Transmembrane</keyword>
<evidence type="ECO:0000256" key="15">
    <source>
        <dbReference type="PROSITE-ProRule" id="PRU00076"/>
    </source>
</evidence>
<evidence type="ECO:0000256" key="3">
    <source>
        <dbReference type="ARBA" id="ARBA00004613"/>
    </source>
</evidence>
<feature type="domain" description="EGF-like" evidence="16">
    <location>
        <begin position="686"/>
        <end position="724"/>
    </location>
</feature>
<reference evidence="19" key="2">
    <citation type="submission" date="2025-08" db="UniProtKB">
        <authorList>
            <consortium name="RefSeq"/>
        </authorList>
    </citation>
    <scope>IDENTIFICATION</scope>
    <source>
        <strain evidence="19">S238N-H82</strain>
        <tissue evidence="19">Testes</tissue>
    </source>
</reference>
<feature type="domain" description="C-type lectin" evidence="17">
    <location>
        <begin position="858"/>
        <end position="971"/>
    </location>
</feature>
<dbReference type="PROSITE" id="PS00010">
    <property type="entry name" value="ASX_HYDROXYL"/>
    <property type="match status" value="10"/>
</dbReference>
<comment type="caution">
    <text evidence="15">Lacks conserved residue(s) required for the propagation of feature annotation.</text>
</comment>
<evidence type="ECO:0000256" key="12">
    <source>
        <dbReference type="ARBA" id="ARBA00023136"/>
    </source>
</evidence>
<feature type="domain" description="EGF-like" evidence="16">
    <location>
        <begin position="768"/>
        <end position="808"/>
    </location>
</feature>
<keyword evidence="6 15" id="KW-0245">EGF-like domain</keyword>
<dbReference type="InterPro" id="IPR018097">
    <property type="entry name" value="EGF_Ca-bd_CS"/>
</dbReference>
<feature type="domain" description="EGF-like" evidence="16">
    <location>
        <begin position="58"/>
        <end position="98"/>
    </location>
</feature>
<dbReference type="RefSeq" id="XP_035691358.1">
    <property type="nucleotide sequence ID" value="XM_035835465.1"/>
</dbReference>
<dbReference type="SUPFAM" id="SSF56436">
    <property type="entry name" value="C-type lectin-like"/>
    <property type="match status" value="1"/>
</dbReference>
<dbReference type="SMART" id="SM00034">
    <property type="entry name" value="CLECT"/>
    <property type="match status" value="1"/>
</dbReference>
<dbReference type="Proteomes" id="UP000001554">
    <property type="component" value="Chromosome 11"/>
</dbReference>
<dbReference type="PANTHER" id="PTHR24042">
    <property type="entry name" value="NEL HOMOLOG"/>
    <property type="match status" value="1"/>
</dbReference>
<dbReference type="GO" id="GO:0048513">
    <property type="term" value="P:animal organ development"/>
    <property type="evidence" value="ECO:0007669"/>
    <property type="project" value="UniProtKB-ARBA"/>
</dbReference>
<dbReference type="InterPro" id="IPR001881">
    <property type="entry name" value="EGF-like_Ca-bd_dom"/>
</dbReference>
<dbReference type="SUPFAM" id="SSF57196">
    <property type="entry name" value="EGF/Laminin"/>
    <property type="match status" value="5"/>
</dbReference>
<dbReference type="OrthoDB" id="10045365at2759"/>
<dbReference type="GO" id="GO:0048731">
    <property type="term" value="P:system development"/>
    <property type="evidence" value="ECO:0007669"/>
    <property type="project" value="UniProtKB-ARBA"/>
</dbReference>
<dbReference type="Gene3D" id="2.10.25.10">
    <property type="entry name" value="Laminin"/>
    <property type="match status" value="11"/>
</dbReference>
<dbReference type="PANTHER" id="PTHR24042:SF5">
    <property type="entry name" value="EGF-LIKE CALCIUM-BINDING DOMAIN-CONTAINING PROTEIN"/>
    <property type="match status" value="1"/>
</dbReference>
<dbReference type="InterPro" id="IPR000742">
    <property type="entry name" value="EGF"/>
</dbReference>
<protein>
    <submittedName>
        <fullName evidence="19">Fibrillin-3-like</fullName>
    </submittedName>
</protein>
<dbReference type="PROSITE" id="PS01186">
    <property type="entry name" value="EGF_2"/>
    <property type="match status" value="7"/>
</dbReference>
<dbReference type="SMART" id="SM00181">
    <property type="entry name" value="EGF"/>
    <property type="match status" value="11"/>
</dbReference>
<evidence type="ECO:0000256" key="6">
    <source>
        <dbReference type="ARBA" id="ARBA00022536"/>
    </source>
</evidence>
<keyword evidence="14" id="KW-0325">Glycoprotein</keyword>
<feature type="disulfide bond" evidence="15">
    <location>
        <begin position="510"/>
        <end position="519"/>
    </location>
</feature>
<dbReference type="PROSITE" id="PS50026">
    <property type="entry name" value="EGF_3"/>
    <property type="match status" value="11"/>
</dbReference>
<dbReference type="InterPro" id="IPR016186">
    <property type="entry name" value="C-type_lectin-like/link_sf"/>
</dbReference>
<dbReference type="SUPFAM" id="SSF57184">
    <property type="entry name" value="Growth factor receptor domain"/>
    <property type="match status" value="2"/>
</dbReference>
<feature type="domain" description="EGF-like" evidence="16">
    <location>
        <begin position="727"/>
        <end position="767"/>
    </location>
</feature>
<keyword evidence="4" id="KW-0963">Cytoplasm</keyword>
<evidence type="ECO:0000256" key="9">
    <source>
        <dbReference type="ARBA" id="ARBA00022737"/>
    </source>
</evidence>
<dbReference type="GO" id="GO:0005509">
    <property type="term" value="F:calcium ion binding"/>
    <property type="evidence" value="ECO:0007669"/>
    <property type="project" value="InterPro"/>
</dbReference>
<evidence type="ECO:0000259" key="17">
    <source>
        <dbReference type="PROSITE" id="PS50041"/>
    </source>
</evidence>
<evidence type="ECO:0000256" key="4">
    <source>
        <dbReference type="ARBA" id="ARBA00022490"/>
    </source>
</evidence>
<keyword evidence="11" id="KW-1133">Transmembrane helix</keyword>
<dbReference type="Pfam" id="PF12947">
    <property type="entry name" value="EGF_3"/>
    <property type="match status" value="10"/>
</dbReference>
<feature type="domain" description="EGF-like" evidence="16">
    <location>
        <begin position="645"/>
        <end position="685"/>
    </location>
</feature>
<dbReference type="Gene3D" id="3.10.100.10">
    <property type="entry name" value="Mannose-Binding Protein A, subunit A"/>
    <property type="match status" value="1"/>
</dbReference>
<sequence length="978" mass="105847">MLTIQNRATEAATCGGRECTGDNSETSSCNRHCPHGSPNGPGCNCAGTGYDGTCCDNDIDECATGVHSCHQHATCTNTVGSYRCTCNSGYTGDGRTCTALCWGSTTCPRGGICSSPNHCTSCNTGYESPDCGNIDECATDTDNCHEDASCTDTDGSFTCTCNDGYTGSGLHCAPECIVPTPPLHGAVTCGVAEGFQKYCSLSCQDSHDFAIEPADSYRCDLHAIWHPAEHLPWPDCSGKFGVQPTSGLNCRRRPCRVAFGSLSGSYRTGRARQKNELYYYNDSCAFNEEDIKRDLLRLYATLGNCSAGIRCGISDIDVTCGLNSRKRRDTSRDTELREHSVEFVVKRSALGNTIKLEFVTEAESLAEEPTATDQSGVIGALDNMYFEIRARVAARTFNLEVGGESLEAKNYVGFLPTFDIHCEEGQIERIETFGAVCINCPVRTYHQDNTCLPCPPGWYQDEEAQTECKICPSSGNLPEGCEEEPDHCYFNPCLNGGTCNDFVGFYNCTCPDSFTGSNCEEDVDECAEGIDLCHEAATCTNTHGGYNCTCGDRYTGDGYTCIGIDECQDGTHTCDEHATCANTAVGYTCGCNQGYDGDGFTCADINECDEETDTCHEDATCSNTPGSYTCVCNQGYLGDGNICTDVNECEEGTDTCDEQATCTNTPGGYTCECNDGYSGNGFTCTDIHECDDGTHTCDEHATCSNTPGGHTCVCNQGYDGDGFTCTEINECDKETDTCHADATCSNTPGSYTCVCNQGYDGDGNTCTDDDECALQTDTCDEHATCNNTPGDYTCACLEGFSGDGYTCTDDDECAQESTCDEHATCTNTPGSYSCACNEGYTGNGNTCTERCSSNFEFCNDACYYLSPNRKTFLSAESDCDRREAKLAVVPDLATHQCLIRIAKNKRYIWIGLSDRGPEGEFVWSNGAPLGSFHPWIGLNYPRTDCVAMIRRRGAYRWRVNRCKKRYNYFCQQTAATNP</sequence>
<dbReference type="FunFam" id="2.10.25.10:FF:000425">
    <property type="entry name" value="Eyes shut homolog"/>
    <property type="match status" value="1"/>
</dbReference>
<dbReference type="SMART" id="SM00179">
    <property type="entry name" value="EGF_CA"/>
    <property type="match status" value="11"/>
</dbReference>
<dbReference type="PROSITE" id="PS01187">
    <property type="entry name" value="EGF_CA"/>
    <property type="match status" value="5"/>
</dbReference>
<evidence type="ECO:0000256" key="1">
    <source>
        <dbReference type="ARBA" id="ARBA00004479"/>
    </source>
</evidence>
<dbReference type="GO" id="GO:0005576">
    <property type="term" value="C:extracellular region"/>
    <property type="evidence" value="ECO:0000318"/>
    <property type="project" value="GO_Central"/>
</dbReference>
<keyword evidence="12" id="KW-0472">Membrane</keyword>
<accession>A0A9J7LZR4</accession>
<evidence type="ECO:0000259" key="16">
    <source>
        <dbReference type="PROSITE" id="PS50026"/>
    </source>
</evidence>
<dbReference type="Pfam" id="PF12661">
    <property type="entry name" value="hEGF"/>
    <property type="match status" value="1"/>
</dbReference>
<feature type="domain" description="EGF-like" evidence="16">
    <location>
        <begin position="484"/>
        <end position="520"/>
    </location>
</feature>
<dbReference type="GO" id="GO:0005201">
    <property type="term" value="F:extracellular matrix structural constituent"/>
    <property type="evidence" value="ECO:0000318"/>
    <property type="project" value="GO_Central"/>
</dbReference>
<dbReference type="InterPro" id="IPR009030">
    <property type="entry name" value="Growth_fac_rcpt_cys_sf"/>
</dbReference>
<keyword evidence="9" id="KW-0677">Repeat</keyword>
<organism evidence="18 19">
    <name type="scientific">Branchiostoma floridae</name>
    <name type="common">Florida lancelet</name>
    <name type="synonym">Amphioxus</name>
    <dbReference type="NCBI Taxonomy" id="7739"/>
    <lineage>
        <taxon>Eukaryota</taxon>
        <taxon>Metazoa</taxon>
        <taxon>Chordata</taxon>
        <taxon>Cephalochordata</taxon>
        <taxon>Leptocardii</taxon>
        <taxon>Amphioxiformes</taxon>
        <taxon>Branchiostomatidae</taxon>
        <taxon>Branchiostoma</taxon>
    </lineage>
</organism>
<keyword evidence="10" id="KW-0106">Calcium</keyword>
<evidence type="ECO:0000313" key="19">
    <source>
        <dbReference type="RefSeq" id="XP_035691358.1"/>
    </source>
</evidence>
<feature type="domain" description="EGF-like" evidence="16">
    <location>
        <begin position="133"/>
        <end position="173"/>
    </location>
</feature>
<dbReference type="GO" id="GO:0016020">
    <property type="term" value="C:membrane"/>
    <property type="evidence" value="ECO:0007669"/>
    <property type="project" value="UniProtKB-SubCell"/>
</dbReference>
<dbReference type="InterPro" id="IPR001304">
    <property type="entry name" value="C-type_lectin-like"/>
</dbReference>
<reference evidence="18" key="1">
    <citation type="journal article" date="2020" name="Nat. Ecol. Evol.">
        <title>Deeply conserved synteny resolves early events in vertebrate evolution.</title>
        <authorList>
            <person name="Simakov O."/>
            <person name="Marletaz F."/>
            <person name="Yue J.X."/>
            <person name="O'Connell B."/>
            <person name="Jenkins J."/>
            <person name="Brandt A."/>
            <person name="Calef R."/>
            <person name="Tung C.H."/>
            <person name="Huang T.K."/>
            <person name="Schmutz J."/>
            <person name="Satoh N."/>
            <person name="Yu J.K."/>
            <person name="Putnam N.H."/>
            <person name="Green R.E."/>
            <person name="Rokhsar D.S."/>
        </authorList>
    </citation>
    <scope>NUCLEOTIDE SEQUENCE [LARGE SCALE GENOMIC DNA]</scope>
    <source>
        <strain evidence="18">S238N-H82</strain>
    </source>
</reference>
<evidence type="ECO:0000256" key="13">
    <source>
        <dbReference type="ARBA" id="ARBA00023157"/>
    </source>
</evidence>
<comment type="subcellular location">
    <subcellularLocation>
        <location evidence="2">Cytoplasm</location>
    </subcellularLocation>
    <subcellularLocation>
        <location evidence="1">Membrane</location>
        <topology evidence="1">Single-pass type I membrane protein</topology>
    </subcellularLocation>
    <subcellularLocation>
        <location evidence="3">Secreted</location>
    </subcellularLocation>
</comment>
<dbReference type="CDD" id="cd00037">
    <property type="entry name" value="CLECT"/>
    <property type="match status" value="1"/>
</dbReference>
<dbReference type="FunFam" id="2.10.25.10:FF:000202">
    <property type="entry name" value="Multiple epidermal growth factor-like domains 8"/>
    <property type="match status" value="1"/>
</dbReference>
<dbReference type="PROSITE" id="PS50041">
    <property type="entry name" value="C_TYPE_LECTIN_2"/>
    <property type="match status" value="1"/>
</dbReference>
<gene>
    <name evidence="19" type="primary">LOC118426201</name>
</gene>
<dbReference type="CDD" id="cd00054">
    <property type="entry name" value="EGF_CA"/>
    <property type="match status" value="10"/>
</dbReference>
<dbReference type="FunFam" id="2.10.25.10:FF:000038">
    <property type="entry name" value="Fibrillin 2"/>
    <property type="match status" value="9"/>
</dbReference>